<dbReference type="SUPFAM" id="SSF51735">
    <property type="entry name" value="NAD(P)-binding Rossmann-fold domains"/>
    <property type="match status" value="1"/>
</dbReference>
<dbReference type="InterPro" id="IPR013149">
    <property type="entry name" value="ADH-like_C"/>
</dbReference>
<evidence type="ECO:0000256" key="1">
    <source>
        <dbReference type="ARBA" id="ARBA00001947"/>
    </source>
</evidence>
<dbReference type="InterPro" id="IPR002328">
    <property type="entry name" value="ADH_Zn_CS"/>
</dbReference>
<gene>
    <name evidence="9" type="ORF">D2L64_05665</name>
</gene>
<evidence type="ECO:0000313" key="9">
    <source>
        <dbReference type="EMBL" id="RIV40325.1"/>
    </source>
</evidence>
<reference evidence="9 10" key="1">
    <citation type="submission" date="2018-08" db="EMBL/GenBank/DDBJ databases">
        <title>Jishengella sp. nov., isolated from a root of Azadirachta indica A. Juss. var. siamensis Valenton.</title>
        <authorList>
            <person name="Kuncharoen N."/>
            <person name="Tanasupawat S."/>
            <person name="Kudo T."/>
            <person name="Ohkuma M."/>
        </authorList>
    </citation>
    <scope>NUCLEOTIDE SEQUENCE [LARGE SCALE GENOMIC DNA]</scope>
    <source>
        <strain evidence="9 10">AZ1-13</strain>
    </source>
</reference>
<dbReference type="AlphaFoldDB" id="A0A418MZW9"/>
<sequence>MAVGTGPTGRPSGQGGSAAVGGWSAAVRLAQDRSDPTNRRPGARCRPSREGAPMTMPGTRATGSGRGVRPTMRAVVYHGPGSVRVDEVELPRIRHPRDVIVRVTRTAVCGTDLHPYRGELPGFAPGTVLGHEFAGTVHEAGAQAPFAVGTRVFASDVVACGRCAECARGWHYQCPSVTLFGYADVVGAPLPGGQAEFVRVPFADVVLAATPDDVTDEQALFAGDVLTTGLAAVQGARVSPGALVAVVGAGPLGLLAGLCAVTAGAARVVVADPTPARRERAAGLGFTAVTPEQLDEAVRADGGRGADAVIEAVGSDAALGCAIRAAAAHATVCAVGAHHSTAMPFPTGLAFARELTVRFAVGDPIRMREPVLALIRSGRLDPSRIVTHRLPLGEAGTAYRLFDRQDAFKVVLTADAATPAV</sequence>
<evidence type="ECO:0000259" key="7">
    <source>
        <dbReference type="Pfam" id="PF00107"/>
    </source>
</evidence>
<keyword evidence="3 5" id="KW-0862">Zinc</keyword>
<accession>A0A418MZW9</accession>
<evidence type="ECO:0000256" key="6">
    <source>
        <dbReference type="SAM" id="MobiDB-lite"/>
    </source>
</evidence>
<dbReference type="InterPro" id="IPR011032">
    <property type="entry name" value="GroES-like_sf"/>
</dbReference>
<keyword evidence="4" id="KW-0560">Oxidoreductase</keyword>
<organism evidence="9 10">
    <name type="scientific">Micromonospora radicis</name>
    <dbReference type="NCBI Taxonomy" id="1894971"/>
    <lineage>
        <taxon>Bacteria</taxon>
        <taxon>Bacillati</taxon>
        <taxon>Actinomycetota</taxon>
        <taxon>Actinomycetes</taxon>
        <taxon>Micromonosporales</taxon>
        <taxon>Micromonosporaceae</taxon>
        <taxon>Micromonospora</taxon>
    </lineage>
</organism>
<dbReference type="Gene3D" id="3.90.180.10">
    <property type="entry name" value="Medium-chain alcohol dehydrogenases, catalytic domain"/>
    <property type="match status" value="1"/>
</dbReference>
<proteinExistence type="inferred from homology"/>
<dbReference type="SUPFAM" id="SSF50129">
    <property type="entry name" value="GroES-like"/>
    <property type="match status" value="1"/>
</dbReference>
<dbReference type="EMBL" id="QXEC01000003">
    <property type="protein sequence ID" value="RIV40325.1"/>
    <property type="molecule type" value="Genomic_DNA"/>
</dbReference>
<name>A0A418MZW9_9ACTN</name>
<dbReference type="InterPro" id="IPR013154">
    <property type="entry name" value="ADH-like_N"/>
</dbReference>
<protein>
    <recommendedName>
        <fullName evidence="11">Alcohol dehydrogenase</fullName>
    </recommendedName>
</protein>
<comment type="similarity">
    <text evidence="5">Belongs to the zinc-containing alcohol dehydrogenase family.</text>
</comment>
<evidence type="ECO:0000256" key="2">
    <source>
        <dbReference type="ARBA" id="ARBA00022723"/>
    </source>
</evidence>
<feature type="domain" description="Alcohol dehydrogenase-like C-terminal" evidence="7">
    <location>
        <begin position="251"/>
        <end position="374"/>
    </location>
</feature>
<dbReference type="Pfam" id="PF08240">
    <property type="entry name" value="ADH_N"/>
    <property type="match status" value="1"/>
</dbReference>
<dbReference type="Gene3D" id="3.40.50.720">
    <property type="entry name" value="NAD(P)-binding Rossmann-like Domain"/>
    <property type="match status" value="1"/>
</dbReference>
<comment type="cofactor">
    <cofactor evidence="1 5">
        <name>Zn(2+)</name>
        <dbReference type="ChEBI" id="CHEBI:29105"/>
    </cofactor>
</comment>
<dbReference type="InterPro" id="IPR036291">
    <property type="entry name" value="NAD(P)-bd_dom_sf"/>
</dbReference>
<keyword evidence="2 5" id="KW-0479">Metal-binding</keyword>
<feature type="region of interest" description="Disordered" evidence="6">
    <location>
        <begin position="1"/>
        <end position="67"/>
    </location>
</feature>
<evidence type="ECO:0000313" key="10">
    <source>
        <dbReference type="Proteomes" id="UP000283832"/>
    </source>
</evidence>
<dbReference type="Proteomes" id="UP000283832">
    <property type="component" value="Unassembled WGS sequence"/>
</dbReference>
<feature type="domain" description="Alcohol dehydrogenase-like N-terminal" evidence="8">
    <location>
        <begin position="96"/>
        <end position="206"/>
    </location>
</feature>
<dbReference type="GO" id="GO:0008270">
    <property type="term" value="F:zinc ion binding"/>
    <property type="evidence" value="ECO:0007669"/>
    <property type="project" value="InterPro"/>
</dbReference>
<evidence type="ECO:0000259" key="8">
    <source>
        <dbReference type="Pfam" id="PF08240"/>
    </source>
</evidence>
<evidence type="ECO:0000256" key="3">
    <source>
        <dbReference type="ARBA" id="ARBA00022833"/>
    </source>
</evidence>
<evidence type="ECO:0000256" key="4">
    <source>
        <dbReference type="ARBA" id="ARBA00023002"/>
    </source>
</evidence>
<comment type="caution">
    <text evidence="9">The sequence shown here is derived from an EMBL/GenBank/DDBJ whole genome shotgun (WGS) entry which is preliminary data.</text>
</comment>
<dbReference type="PROSITE" id="PS00059">
    <property type="entry name" value="ADH_ZINC"/>
    <property type="match status" value="1"/>
</dbReference>
<dbReference type="Pfam" id="PF00107">
    <property type="entry name" value="ADH_zinc_N"/>
    <property type="match status" value="1"/>
</dbReference>
<evidence type="ECO:0000256" key="5">
    <source>
        <dbReference type="RuleBase" id="RU361277"/>
    </source>
</evidence>
<dbReference type="PANTHER" id="PTHR42813:SF2">
    <property type="entry name" value="DEHYDROGENASE, ZINC-CONTAINING, PUTATIVE (AFU_ORTHOLOGUE AFUA_2G02810)-RELATED"/>
    <property type="match status" value="1"/>
</dbReference>
<dbReference type="GO" id="GO:0016491">
    <property type="term" value="F:oxidoreductase activity"/>
    <property type="evidence" value="ECO:0007669"/>
    <property type="project" value="UniProtKB-KW"/>
</dbReference>
<dbReference type="PANTHER" id="PTHR42813">
    <property type="entry name" value="ZINC-TYPE ALCOHOL DEHYDROGENASE-LIKE"/>
    <property type="match status" value="1"/>
</dbReference>
<evidence type="ECO:0008006" key="11">
    <source>
        <dbReference type="Google" id="ProtNLM"/>
    </source>
</evidence>
<keyword evidence="10" id="KW-1185">Reference proteome</keyword>